<dbReference type="EMBL" id="CP028880">
    <property type="protein sequence ID" value="AZA27368.1"/>
    <property type="molecule type" value="Genomic_DNA"/>
</dbReference>
<sequence>MHNVSTNKKYPNCHNKLQHKLIVLISTLKYVNKKYKKYTQQNILYYFNENLKRNGQNPAKLKTLQKYLYELEKKFKVTTNYYKHLGINCGTEIYYKLNYQKKECHYMINKYFEDKKHSRFEKRVEIGLKDKFNKNGSVDFKECLSNKNNNIKEEKNKKIEKFQIIKYSNKCNFKCTEILPCILKLDVNKDSKIKMLKVLKIIEIKLQKHKNIHFNKSCFKEKQKKLKEILENTKKQLEKNGYNTEQLETEFKKIYENYKNKPHFIIEYQKYNDLRKITFKLEKSIEFKKENSQKDYENIKKNIFNILIERLKKKANIEILKPIIKTYLNSKKKLEYNKVFDTYYHELLEIIQNENNSPMLEEFSKKVV</sequence>
<evidence type="ECO:0008006" key="3">
    <source>
        <dbReference type="Google" id="ProtNLM"/>
    </source>
</evidence>
<reference evidence="2" key="1">
    <citation type="submission" date="2018-04" db="EMBL/GenBank/DDBJ databases">
        <title>Whole Genome Assembly of Borrelia bavariensis PBi.</title>
        <authorList>
            <person name="Margos G."/>
        </authorList>
    </citation>
    <scope>NUCLEOTIDE SEQUENCE [LARGE SCALE GENOMIC DNA]</scope>
    <source>
        <strain evidence="2">PBi</strain>
        <plasmid evidence="2">cp32-5</plasmid>
    </source>
</reference>
<dbReference type="Pfam" id="PF02414">
    <property type="entry name" value="Borrelia_orfA"/>
    <property type="match status" value="1"/>
</dbReference>
<evidence type="ECO:0000313" key="1">
    <source>
        <dbReference type="EMBL" id="AZA27368.1"/>
    </source>
</evidence>
<name>A0ABM7ARF8_BORGP</name>
<dbReference type="InterPro" id="IPR003459">
    <property type="entry name" value="Borrelia_plasmid_OrfA"/>
</dbReference>
<keyword evidence="2" id="KW-1185">Reference proteome</keyword>
<gene>
    <name evidence="1" type="ORF">DB299_05935</name>
</gene>
<keyword evidence="1" id="KW-0614">Plasmid</keyword>
<dbReference type="RefSeq" id="WP_123772089.1">
    <property type="nucleotide sequence ID" value="NZ_CP028880.1"/>
</dbReference>
<proteinExistence type="predicted"/>
<dbReference type="Proteomes" id="UP000274630">
    <property type="component" value="Plasmid cp32-5"/>
</dbReference>
<evidence type="ECO:0000313" key="2">
    <source>
        <dbReference type="Proteomes" id="UP000274630"/>
    </source>
</evidence>
<organism evidence="1 2">
    <name type="scientific">Borrelia garinii subsp. bavariensis (strain ATCC BAA-2496 / DSM 23469 / PBi)</name>
    <name type="common">Borreliella bavariensis</name>
    <dbReference type="NCBI Taxonomy" id="290434"/>
    <lineage>
        <taxon>Bacteria</taxon>
        <taxon>Pseudomonadati</taxon>
        <taxon>Spirochaetota</taxon>
        <taxon>Spirochaetia</taxon>
        <taxon>Spirochaetales</taxon>
        <taxon>Borreliaceae</taxon>
        <taxon>Borreliella</taxon>
    </lineage>
</organism>
<protein>
    <recommendedName>
        <fullName evidence="3">Borrelia family protein PFam57/62</fullName>
    </recommendedName>
</protein>
<accession>A0ABM7ARF8</accession>
<geneLocation type="plasmid" evidence="1 2">
    <name>cp32-5</name>
</geneLocation>